<name>F8B040_9ACTN</name>
<evidence type="ECO:0000256" key="1">
    <source>
        <dbReference type="SAM" id="MobiDB-lite"/>
    </source>
</evidence>
<organism evidence="3 4">
    <name type="scientific">Candidatus Protofrankia datiscae</name>
    <dbReference type="NCBI Taxonomy" id="2716812"/>
    <lineage>
        <taxon>Bacteria</taxon>
        <taxon>Bacillati</taxon>
        <taxon>Actinomycetota</taxon>
        <taxon>Actinomycetes</taxon>
        <taxon>Frankiales</taxon>
        <taxon>Frankiaceae</taxon>
        <taxon>Protofrankia</taxon>
    </lineage>
</organism>
<dbReference type="KEGG" id="fsy:FsymDg_4490"/>
<dbReference type="InterPro" id="IPR058488">
    <property type="entry name" value="DUF8175"/>
</dbReference>
<feature type="compositionally biased region" description="Low complexity" evidence="1">
    <location>
        <begin position="55"/>
        <end position="88"/>
    </location>
</feature>
<dbReference type="STRING" id="656024.FsymDg_4490"/>
<feature type="region of interest" description="Disordered" evidence="1">
    <location>
        <begin position="40"/>
        <end position="97"/>
    </location>
</feature>
<evidence type="ECO:0000259" key="2">
    <source>
        <dbReference type="Pfam" id="PF26526"/>
    </source>
</evidence>
<dbReference type="AlphaFoldDB" id="F8B040"/>
<evidence type="ECO:0000313" key="4">
    <source>
        <dbReference type="Proteomes" id="UP000001549"/>
    </source>
</evidence>
<dbReference type="EMBL" id="CP002801">
    <property type="protein sequence ID" value="AEH11738.1"/>
    <property type="molecule type" value="Genomic_DNA"/>
</dbReference>
<dbReference type="Pfam" id="PF26526">
    <property type="entry name" value="DUF8175"/>
    <property type="match status" value="1"/>
</dbReference>
<evidence type="ECO:0000313" key="3">
    <source>
        <dbReference type="EMBL" id="AEH11738.1"/>
    </source>
</evidence>
<dbReference type="eggNOG" id="ENOG5033DYY">
    <property type="taxonomic scope" value="Bacteria"/>
</dbReference>
<dbReference type="Proteomes" id="UP000001549">
    <property type="component" value="Chromosome"/>
</dbReference>
<keyword evidence="4" id="KW-1185">Reference proteome</keyword>
<accession>F8B040</accession>
<sequence length="268" mass="28187">MLVNQADWPMRRLVGLLVATGAVTVTAGILIGRYAIPSSHSVSIQGQPPPRIDSRPTSAASNTTSPTVVPGTSPTGSGTTAPPAAHPTGQIPGMPTRINEFGIPVGYPHTEAGAISACGNYVAAYVDRRNRDASQLKKIFGSISTPEAVDKLTDQINSADSTTAKNLGLTSINSPDMLFNIRPLGYSVKSFDSNRITISVWSTAAVGSYSNKENTTPQQSWGTDICTVTWQDGDWKLSNAGDGPNGPSLTERAAEGIGRFIYIGRPAE</sequence>
<protein>
    <recommendedName>
        <fullName evidence="2">DUF8175 domain-containing protein</fullName>
    </recommendedName>
</protein>
<proteinExistence type="predicted"/>
<dbReference type="HOGENOM" id="CLU_1044911_0_0_11"/>
<reference evidence="3 4" key="1">
    <citation type="submission" date="2011-05" db="EMBL/GenBank/DDBJ databases">
        <title>Complete sequence of chromosome of Frankia symbiont of Datisca glomerata.</title>
        <authorList>
            <consortium name="US DOE Joint Genome Institute"/>
            <person name="Lucas S."/>
            <person name="Han J."/>
            <person name="Lapidus A."/>
            <person name="Cheng J.-F."/>
            <person name="Goodwin L."/>
            <person name="Pitluck S."/>
            <person name="Peters L."/>
            <person name="Mikhailova N."/>
            <person name="Chertkov O."/>
            <person name="Teshima H."/>
            <person name="Han C."/>
            <person name="Tapia R."/>
            <person name="Land M."/>
            <person name="Hauser L."/>
            <person name="Kyrpides N."/>
            <person name="Ivanova N."/>
            <person name="Pagani I."/>
            <person name="Berry A."/>
            <person name="Pawlowski K."/>
            <person name="Persson T."/>
            <person name="Vanden Heuvel B."/>
            <person name="Benson D."/>
            <person name="Woyke T."/>
        </authorList>
    </citation>
    <scope>NUCLEOTIDE SEQUENCE [LARGE SCALE GENOMIC DNA]</scope>
    <source>
        <strain evidence="4">4085684</strain>
    </source>
</reference>
<gene>
    <name evidence="3" type="ordered locus">FsymDg_4490</name>
</gene>
<feature type="domain" description="DUF8175" evidence="2">
    <location>
        <begin position="45"/>
        <end position="247"/>
    </location>
</feature>